<organism evidence="2 3">
    <name type="scientific">Cerrena zonata</name>
    <dbReference type="NCBI Taxonomy" id="2478898"/>
    <lineage>
        <taxon>Eukaryota</taxon>
        <taxon>Fungi</taxon>
        <taxon>Dikarya</taxon>
        <taxon>Basidiomycota</taxon>
        <taxon>Agaricomycotina</taxon>
        <taxon>Agaricomycetes</taxon>
        <taxon>Polyporales</taxon>
        <taxon>Cerrenaceae</taxon>
        <taxon>Cerrena</taxon>
    </lineage>
</organism>
<feature type="compositionally biased region" description="Polar residues" evidence="1">
    <location>
        <begin position="102"/>
        <end position="121"/>
    </location>
</feature>
<feature type="region of interest" description="Disordered" evidence="1">
    <location>
        <begin position="70"/>
        <end position="172"/>
    </location>
</feature>
<feature type="region of interest" description="Disordered" evidence="1">
    <location>
        <begin position="212"/>
        <end position="267"/>
    </location>
</feature>
<proteinExistence type="predicted"/>
<dbReference type="EMBL" id="JASBNA010000007">
    <property type="protein sequence ID" value="KAK7690092.1"/>
    <property type="molecule type" value="Genomic_DNA"/>
</dbReference>
<feature type="compositionally biased region" description="Low complexity" evidence="1">
    <location>
        <begin position="212"/>
        <end position="249"/>
    </location>
</feature>
<feature type="compositionally biased region" description="Basic residues" evidence="1">
    <location>
        <begin position="73"/>
        <end position="87"/>
    </location>
</feature>
<gene>
    <name evidence="2" type="ORF">QCA50_006738</name>
</gene>
<reference evidence="2 3" key="1">
    <citation type="submission" date="2022-09" db="EMBL/GenBank/DDBJ databases">
        <authorList>
            <person name="Palmer J.M."/>
        </authorList>
    </citation>
    <scope>NUCLEOTIDE SEQUENCE [LARGE SCALE GENOMIC DNA]</scope>
    <source>
        <strain evidence="2 3">DSM 7382</strain>
    </source>
</reference>
<comment type="caution">
    <text evidence="2">The sequence shown here is derived from an EMBL/GenBank/DDBJ whole genome shotgun (WGS) entry which is preliminary data.</text>
</comment>
<protein>
    <recommendedName>
        <fullName evidence="4">HIT-type domain-containing protein</fullName>
    </recommendedName>
</protein>
<feature type="compositionally biased region" description="Polar residues" evidence="1">
    <location>
        <begin position="149"/>
        <end position="160"/>
    </location>
</feature>
<feature type="compositionally biased region" description="Low complexity" evidence="1">
    <location>
        <begin position="161"/>
        <end position="171"/>
    </location>
</feature>
<name>A0AAW0GEU2_9APHY</name>
<evidence type="ECO:0000256" key="1">
    <source>
        <dbReference type="SAM" id="MobiDB-lite"/>
    </source>
</evidence>
<accession>A0AAW0GEU2</accession>
<keyword evidence="3" id="KW-1185">Reference proteome</keyword>
<evidence type="ECO:0008006" key="4">
    <source>
        <dbReference type="Google" id="ProtNLM"/>
    </source>
</evidence>
<evidence type="ECO:0000313" key="2">
    <source>
        <dbReference type="EMBL" id="KAK7690092.1"/>
    </source>
</evidence>
<dbReference type="Proteomes" id="UP001385951">
    <property type="component" value="Unassembled WGS sequence"/>
</dbReference>
<evidence type="ECO:0000313" key="3">
    <source>
        <dbReference type="Proteomes" id="UP001385951"/>
    </source>
</evidence>
<sequence>MPISFDISMSTDNPVMDRRQSIKRSRHSCDATVIGRSHFEDFMLEIGADPRMAHLCCVPRPEILQAYHDSKNSKAKSHAHAQHSLRHKQVENAKSPSRHSTSHSNVPFPSAHDSATGNSVDPSLLRTLARVTSNSPLKPPTKTVPVSKARTTSGVDRQSFSSSRPSLPAAAARDKLHEIVVQQDIVRRSTHGIIQSDDDSLRYWTIENNPHSRPACTSSPSSSHASSSSLDISRSRAPSFSSIATASSSEGPKTPRPNSPIHTPTHDLDMSLSEVEHMSKLRTPAACVTCRKSGTNFPSCSKCGSMWCSRQCRVNACKRGNHSCHRAVSGVFNATESHSKRLIQGHAE</sequence>
<dbReference type="AlphaFoldDB" id="A0AAW0GEU2"/>